<organism evidence="1 2">
    <name type="scientific">Abeliophyllum distichum</name>
    <dbReference type="NCBI Taxonomy" id="126358"/>
    <lineage>
        <taxon>Eukaryota</taxon>
        <taxon>Viridiplantae</taxon>
        <taxon>Streptophyta</taxon>
        <taxon>Embryophyta</taxon>
        <taxon>Tracheophyta</taxon>
        <taxon>Spermatophyta</taxon>
        <taxon>Magnoliopsida</taxon>
        <taxon>eudicotyledons</taxon>
        <taxon>Gunneridae</taxon>
        <taxon>Pentapetalae</taxon>
        <taxon>asterids</taxon>
        <taxon>lamiids</taxon>
        <taxon>Lamiales</taxon>
        <taxon>Oleaceae</taxon>
        <taxon>Forsythieae</taxon>
        <taxon>Abeliophyllum</taxon>
    </lineage>
</organism>
<reference evidence="2" key="1">
    <citation type="submission" date="2024-07" db="EMBL/GenBank/DDBJ databases">
        <title>Two chromosome-level genome assemblies of Korean endemic species Abeliophyllum distichum and Forsythia ovata (Oleaceae).</title>
        <authorList>
            <person name="Jang H."/>
        </authorList>
    </citation>
    <scope>NUCLEOTIDE SEQUENCE [LARGE SCALE GENOMIC DNA]</scope>
</reference>
<dbReference type="Proteomes" id="UP001604336">
    <property type="component" value="Unassembled WGS sequence"/>
</dbReference>
<dbReference type="EMBL" id="JBFOLK010000005">
    <property type="protein sequence ID" value="KAL2512448.1"/>
    <property type="molecule type" value="Genomic_DNA"/>
</dbReference>
<evidence type="ECO:0000313" key="2">
    <source>
        <dbReference type="Proteomes" id="UP001604336"/>
    </source>
</evidence>
<name>A0ABD1TIS5_9LAMI</name>
<keyword evidence="2" id="KW-1185">Reference proteome</keyword>
<sequence>MSKKFGFVSVGFFTQNRYRYRYRYIFIYTQIKNLRLGLPGSEFSNKKARNGFYCFWKDLKNETNNGFFQNPLKNIFLGAKRGFSDAIDGSNEWVCVLMVKDWWPIATGFRRRLSGLQPRVAGDIWCCMEVEVEVEVG</sequence>
<gene>
    <name evidence="1" type="ORF">Adt_18048</name>
</gene>
<dbReference type="AlphaFoldDB" id="A0ABD1TIS5"/>
<proteinExistence type="predicted"/>
<comment type="caution">
    <text evidence="1">The sequence shown here is derived from an EMBL/GenBank/DDBJ whole genome shotgun (WGS) entry which is preliminary data.</text>
</comment>
<accession>A0ABD1TIS5</accession>
<evidence type="ECO:0000313" key="1">
    <source>
        <dbReference type="EMBL" id="KAL2512448.1"/>
    </source>
</evidence>
<protein>
    <submittedName>
        <fullName evidence="1">Auxin-responsive protein</fullName>
    </submittedName>
</protein>